<reference evidence="1" key="1">
    <citation type="journal article" date="2019" name="PeerJ">
        <title>Genes of the pig, Sus scrofa, reconstructed with EvidentialGene.</title>
        <authorList>
            <person name="Gilbert D.G."/>
        </authorList>
    </citation>
    <scope>NUCLEOTIDE SEQUENCE</scope>
</reference>
<organism evidence="1">
    <name type="scientific">Sus scrofa</name>
    <name type="common">Pig</name>
    <dbReference type="NCBI Taxonomy" id="9823"/>
    <lineage>
        <taxon>Eukaryota</taxon>
        <taxon>Metazoa</taxon>
        <taxon>Chordata</taxon>
        <taxon>Craniata</taxon>
        <taxon>Vertebrata</taxon>
        <taxon>Euteleostomi</taxon>
        <taxon>Mammalia</taxon>
        <taxon>Eutheria</taxon>
        <taxon>Laurasiatheria</taxon>
        <taxon>Artiodactyla</taxon>
        <taxon>Suina</taxon>
        <taxon>Suidae</taxon>
        <taxon>Sus</taxon>
    </lineage>
</organism>
<sequence>MAVISKSTNNKCWRGCGQKGTLLHCWWECKLVQPLWKTVWRYLRTLNIELPYDPAIPVLGIYPDKTFIEKDTYNPMFIAALFPIAKTWKQPKCQRTDEWIKKMWYVYTMEYYSAIKKNKAMPFAATWMELETLILNEVSQKEKDTHHMMSHIWNLIYGTNELIYRKQRNSWT</sequence>
<dbReference type="AlphaFoldDB" id="A0A480FUJ5"/>
<proteinExistence type="predicted"/>
<accession>A0A480FUJ5</accession>
<protein>
    <submittedName>
        <fullName evidence="1">Uncharacterized protein</fullName>
    </submittedName>
</protein>
<dbReference type="EMBL" id="DQIR01039938">
    <property type="protein sequence ID" value="HCZ95413.1"/>
    <property type="molecule type" value="Transcribed_RNA"/>
</dbReference>
<evidence type="ECO:0000313" key="1">
    <source>
        <dbReference type="EMBL" id="HDA03615.1"/>
    </source>
</evidence>
<name>A0A480FUJ5_PIG</name>
<dbReference type="EMBL" id="DQIR01048139">
    <property type="protein sequence ID" value="HDA03615.1"/>
    <property type="molecule type" value="Transcribed_RNA"/>
</dbReference>